<dbReference type="InterPro" id="IPR042295">
    <property type="entry name" value="NarX-like_N_sf"/>
</dbReference>
<feature type="domain" description="HAMP" evidence="17">
    <location>
        <begin position="208"/>
        <end position="260"/>
    </location>
</feature>
<dbReference type="Gene3D" id="1.20.5.1930">
    <property type="match status" value="1"/>
</dbReference>
<evidence type="ECO:0000256" key="15">
    <source>
        <dbReference type="SAM" id="Phobius"/>
    </source>
</evidence>
<evidence type="ECO:0000256" key="10">
    <source>
        <dbReference type="ARBA" id="ARBA00022840"/>
    </source>
</evidence>
<dbReference type="Pfam" id="PF07730">
    <property type="entry name" value="HisKA_3"/>
    <property type="match status" value="1"/>
</dbReference>
<dbReference type="InterPro" id="IPR036890">
    <property type="entry name" value="HATPase_C_sf"/>
</dbReference>
<evidence type="ECO:0000256" key="1">
    <source>
        <dbReference type="ARBA" id="ARBA00000085"/>
    </source>
</evidence>
<dbReference type="PROSITE" id="PS50109">
    <property type="entry name" value="HIS_KIN"/>
    <property type="match status" value="1"/>
</dbReference>
<dbReference type="KEGG" id="maer:DAI18_09665"/>
<dbReference type="InterPro" id="IPR029095">
    <property type="entry name" value="NarX-like_N"/>
</dbReference>
<dbReference type="PANTHER" id="PTHR24421:SF10">
    <property type="entry name" value="NITRATE_NITRITE SENSOR PROTEIN NARQ"/>
    <property type="match status" value="1"/>
</dbReference>
<gene>
    <name evidence="18" type="ORF">DAI18_09665</name>
</gene>
<feature type="transmembrane region" description="Helical" evidence="15">
    <location>
        <begin position="21"/>
        <end position="48"/>
    </location>
</feature>
<dbReference type="STRING" id="1122240.GCA_000620105_03213"/>
<evidence type="ECO:0000256" key="13">
    <source>
        <dbReference type="ARBA" id="ARBA00023136"/>
    </source>
</evidence>
<sequence>MPERPMTSTPGLGSVPLSRRLTFRIVAILSVVMCLALAAIGATLLLSWQLEGSGAAINDAGSLRMRSYRLAFELESYRQGHLPRAVITGHIDEFDHILATLQRGDRNRPLAVPNEIGIRNQLVGVSLYWRDQVRPELLRALDISGGAGSPFSQEHGTRLASLVGQIDRFVMQLEIDNARKTEWLRLCQVALGLMAIAMTCAVIYLLFLIVIRPLEQLSSAMRRLTVGDYAAKVAIESDDEFGEVARGFNRMASSLAGAHATLEARVAEKTASLERRNRELSAMYEMAALLNRASTVDEMTEGFLHRVIEVAGADGGIVRLVDPAHDVMHMAAHRGVSSGMTQRERCIHVNYCLCGDGARGVTRIEALDGSVPIASGCHDEGYNVVSVFPIGSGEPSLGVFNLFFRRAHIFTRQDIQLFEVLGQRLAVAIENLRLSTKARELAVLEERNLFAQGLHDSIAQGLSYLNLQAQMLEVAINDRDDESTREALTAIRAGVQESYEDVRELLNNFRARLGAEDLGDAIGNLLDKFRRQTGVAVVFHREGFGAPLSPDQQLQLLFIVQEALSNIRKHSQATHVEVRLEDEARLMLSIHDDGVGFDPAILDSSPENHYGLNIMRERAHRAGMELAIRPEPGRGTRLELKLAEENRQVA</sequence>
<evidence type="ECO:0000256" key="7">
    <source>
        <dbReference type="ARBA" id="ARBA00022692"/>
    </source>
</evidence>
<dbReference type="InterPro" id="IPR005467">
    <property type="entry name" value="His_kinase_dom"/>
</dbReference>
<proteinExistence type="predicted"/>
<keyword evidence="4 14" id="KW-0997">Cell inner membrane</keyword>
<protein>
    <recommendedName>
        <fullName evidence="14">Sensor protein</fullName>
        <ecNumber evidence="14">2.7.13.3</ecNumber>
    </recommendedName>
</protein>
<evidence type="ECO:0000313" key="19">
    <source>
        <dbReference type="Proteomes" id="UP000244173"/>
    </source>
</evidence>
<dbReference type="InterPro" id="IPR003660">
    <property type="entry name" value="HAMP_dom"/>
</dbReference>
<dbReference type="GO" id="GO:0046983">
    <property type="term" value="F:protein dimerization activity"/>
    <property type="evidence" value="ECO:0007669"/>
    <property type="project" value="UniProtKB-UniRule"/>
</dbReference>
<dbReference type="Pfam" id="PF00672">
    <property type="entry name" value="HAMP"/>
    <property type="match status" value="1"/>
</dbReference>
<dbReference type="InterPro" id="IPR029016">
    <property type="entry name" value="GAF-like_dom_sf"/>
</dbReference>
<evidence type="ECO:0000313" key="18">
    <source>
        <dbReference type="EMBL" id="AVY94278.1"/>
    </source>
</evidence>
<keyword evidence="6 14" id="KW-0808">Transferase</keyword>
<organism evidence="18 19">
    <name type="scientific">Microvirgula aerodenitrificans</name>
    <dbReference type="NCBI Taxonomy" id="57480"/>
    <lineage>
        <taxon>Bacteria</taxon>
        <taxon>Pseudomonadati</taxon>
        <taxon>Pseudomonadota</taxon>
        <taxon>Betaproteobacteria</taxon>
        <taxon>Neisseriales</taxon>
        <taxon>Aquaspirillaceae</taxon>
        <taxon>Microvirgula</taxon>
    </lineage>
</organism>
<evidence type="ECO:0000256" key="14">
    <source>
        <dbReference type="PIRNR" id="PIRNR003167"/>
    </source>
</evidence>
<dbReference type="SMART" id="SM00304">
    <property type="entry name" value="HAMP"/>
    <property type="match status" value="1"/>
</dbReference>
<dbReference type="EC" id="2.7.13.3" evidence="14"/>
<dbReference type="SUPFAM" id="SSF158472">
    <property type="entry name" value="HAMP domain-like"/>
    <property type="match status" value="1"/>
</dbReference>
<dbReference type="AlphaFoldDB" id="A0A2S0PA74"/>
<keyword evidence="19" id="KW-1185">Reference proteome</keyword>
<dbReference type="InterPro" id="IPR016380">
    <property type="entry name" value="Sig_transdc_His_kin_NarX/NarQ"/>
</dbReference>
<evidence type="ECO:0000256" key="4">
    <source>
        <dbReference type="ARBA" id="ARBA00022519"/>
    </source>
</evidence>
<dbReference type="Pfam" id="PF02518">
    <property type="entry name" value="HATPase_c"/>
    <property type="match status" value="1"/>
</dbReference>
<dbReference type="PANTHER" id="PTHR24421">
    <property type="entry name" value="NITRATE/NITRITE SENSOR PROTEIN NARX-RELATED"/>
    <property type="match status" value="1"/>
</dbReference>
<comment type="subcellular location">
    <subcellularLocation>
        <location evidence="2">Cell inner membrane</location>
        <topology evidence="2">Multi-pass membrane protein</topology>
    </subcellularLocation>
</comment>
<dbReference type="Gene3D" id="1.20.120.960">
    <property type="entry name" value="Histidine kinase NarX, sensor domain"/>
    <property type="match status" value="1"/>
</dbReference>
<evidence type="ECO:0000256" key="5">
    <source>
        <dbReference type="ARBA" id="ARBA00022553"/>
    </source>
</evidence>
<dbReference type="GO" id="GO:0000155">
    <property type="term" value="F:phosphorelay sensor kinase activity"/>
    <property type="evidence" value="ECO:0007669"/>
    <property type="project" value="UniProtKB-UniRule"/>
</dbReference>
<keyword evidence="13 14" id="KW-0472">Membrane</keyword>
<keyword evidence="8 14" id="KW-0547">Nucleotide-binding</keyword>
<dbReference type="CDD" id="cd16917">
    <property type="entry name" value="HATPase_UhpB-NarQ-NarX-like"/>
    <property type="match status" value="1"/>
</dbReference>
<evidence type="ECO:0000256" key="6">
    <source>
        <dbReference type="ARBA" id="ARBA00022679"/>
    </source>
</evidence>
<dbReference type="Pfam" id="PF13675">
    <property type="entry name" value="PilJ"/>
    <property type="match status" value="1"/>
</dbReference>
<keyword evidence="9 14" id="KW-0418">Kinase</keyword>
<evidence type="ECO:0000256" key="2">
    <source>
        <dbReference type="ARBA" id="ARBA00004429"/>
    </source>
</evidence>
<evidence type="ECO:0000259" key="17">
    <source>
        <dbReference type="PROSITE" id="PS50885"/>
    </source>
</evidence>
<keyword evidence="3 14" id="KW-1003">Cell membrane</keyword>
<reference evidence="18 19" key="1">
    <citation type="submission" date="2018-04" db="EMBL/GenBank/DDBJ databases">
        <title>Denitrifier Microvirgula.</title>
        <authorList>
            <person name="Anderson E."/>
            <person name="Jang J."/>
            <person name="Ishii S."/>
        </authorList>
    </citation>
    <scope>NUCLEOTIDE SEQUENCE [LARGE SCALE GENOMIC DNA]</scope>
    <source>
        <strain evidence="18 19">BE2.4</strain>
    </source>
</reference>
<dbReference type="Gene3D" id="3.30.450.40">
    <property type="match status" value="1"/>
</dbReference>
<evidence type="ECO:0000256" key="8">
    <source>
        <dbReference type="ARBA" id="ARBA00022741"/>
    </source>
</evidence>
<dbReference type="Proteomes" id="UP000244173">
    <property type="component" value="Chromosome"/>
</dbReference>
<keyword evidence="5" id="KW-0597">Phosphoprotein</keyword>
<dbReference type="PIRSF" id="PIRSF003167">
    <property type="entry name" value="STHK_NarX/NarQ"/>
    <property type="match status" value="1"/>
</dbReference>
<dbReference type="Gene3D" id="3.30.565.10">
    <property type="entry name" value="Histidine kinase-like ATPase, C-terminal domain"/>
    <property type="match status" value="1"/>
</dbReference>
<dbReference type="SMART" id="SM00387">
    <property type="entry name" value="HATPase_c"/>
    <property type="match status" value="1"/>
</dbReference>
<evidence type="ECO:0000259" key="16">
    <source>
        <dbReference type="PROSITE" id="PS50109"/>
    </source>
</evidence>
<dbReference type="CDD" id="cd06225">
    <property type="entry name" value="HAMP"/>
    <property type="match status" value="1"/>
</dbReference>
<dbReference type="Gene3D" id="6.10.340.10">
    <property type="match status" value="1"/>
</dbReference>
<feature type="domain" description="Histidine kinase" evidence="16">
    <location>
        <begin position="453"/>
        <end position="646"/>
    </location>
</feature>
<dbReference type="SUPFAM" id="SSF55874">
    <property type="entry name" value="ATPase domain of HSP90 chaperone/DNA topoisomerase II/histidine kinase"/>
    <property type="match status" value="1"/>
</dbReference>
<dbReference type="InterPro" id="IPR011712">
    <property type="entry name" value="Sig_transdc_His_kin_sub3_dim/P"/>
</dbReference>
<feature type="transmembrane region" description="Helical" evidence="15">
    <location>
        <begin position="189"/>
        <end position="211"/>
    </location>
</feature>
<keyword evidence="11 15" id="KW-1133">Transmembrane helix</keyword>
<name>A0A2S0PA74_9NEIS</name>
<evidence type="ECO:0000256" key="12">
    <source>
        <dbReference type="ARBA" id="ARBA00023012"/>
    </source>
</evidence>
<dbReference type="PROSITE" id="PS50885">
    <property type="entry name" value="HAMP"/>
    <property type="match status" value="1"/>
</dbReference>
<evidence type="ECO:0000256" key="9">
    <source>
        <dbReference type="ARBA" id="ARBA00022777"/>
    </source>
</evidence>
<keyword evidence="12 14" id="KW-0902">Two-component regulatory system</keyword>
<dbReference type="GO" id="GO:0005524">
    <property type="term" value="F:ATP binding"/>
    <property type="evidence" value="ECO:0007669"/>
    <property type="project" value="UniProtKB-UniRule"/>
</dbReference>
<evidence type="ECO:0000256" key="3">
    <source>
        <dbReference type="ARBA" id="ARBA00022475"/>
    </source>
</evidence>
<dbReference type="SUPFAM" id="SSF55781">
    <property type="entry name" value="GAF domain-like"/>
    <property type="match status" value="1"/>
</dbReference>
<keyword evidence="7 15" id="KW-0812">Transmembrane</keyword>
<dbReference type="InterPro" id="IPR050482">
    <property type="entry name" value="Sensor_HK_TwoCompSys"/>
</dbReference>
<comment type="catalytic activity">
    <reaction evidence="1 14">
        <text>ATP + protein L-histidine = ADP + protein N-phospho-L-histidine.</text>
        <dbReference type="EC" id="2.7.13.3"/>
    </reaction>
</comment>
<accession>A0A2S0PA74</accession>
<dbReference type="EMBL" id="CP028519">
    <property type="protein sequence ID" value="AVY94278.1"/>
    <property type="molecule type" value="Genomic_DNA"/>
</dbReference>
<dbReference type="Pfam" id="PF13185">
    <property type="entry name" value="GAF_2"/>
    <property type="match status" value="1"/>
</dbReference>
<dbReference type="InterPro" id="IPR003018">
    <property type="entry name" value="GAF"/>
</dbReference>
<keyword evidence="10 14" id="KW-0067">ATP-binding</keyword>
<evidence type="ECO:0000256" key="11">
    <source>
        <dbReference type="ARBA" id="ARBA00022989"/>
    </source>
</evidence>
<dbReference type="GO" id="GO:0005886">
    <property type="term" value="C:plasma membrane"/>
    <property type="evidence" value="ECO:0007669"/>
    <property type="project" value="UniProtKB-SubCell"/>
</dbReference>
<dbReference type="InterPro" id="IPR003594">
    <property type="entry name" value="HATPase_dom"/>
</dbReference>